<keyword evidence="1" id="KW-1003">Cell membrane</keyword>
<accession>A0ABX0SFT2</accession>
<dbReference type="Proteomes" id="UP000749311">
    <property type="component" value="Unassembled WGS sequence"/>
</dbReference>
<feature type="transmembrane region" description="Helical" evidence="2">
    <location>
        <begin position="48"/>
        <end position="69"/>
    </location>
</feature>
<reference evidence="3 4" key="1">
    <citation type="submission" date="2020-02" db="EMBL/GenBank/DDBJ databases">
        <title>Sequencing the genomes of 1000 actinobacteria strains.</title>
        <authorList>
            <person name="Klenk H.-P."/>
        </authorList>
    </citation>
    <scope>NUCLEOTIDE SEQUENCE [LARGE SCALE GENOMIC DNA]</scope>
    <source>
        <strain evidence="3 4">DSM 19609</strain>
    </source>
</reference>
<evidence type="ECO:0000313" key="4">
    <source>
        <dbReference type="Proteomes" id="UP000749311"/>
    </source>
</evidence>
<feature type="transmembrane region" description="Helical" evidence="2">
    <location>
        <begin position="25"/>
        <end position="42"/>
    </location>
</feature>
<proteinExistence type="inferred from homology"/>
<dbReference type="EMBL" id="JAAMOZ010000001">
    <property type="protein sequence ID" value="NIH56851.1"/>
    <property type="molecule type" value="Genomic_DNA"/>
</dbReference>
<comment type="subcellular location">
    <subcellularLocation>
        <location evidence="1">Cell membrane</location>
        <topology evidence="1">Multi-pass membrane protein</topology>
    </subcellularLocation>
</comment>
<keyword evidence="1 2" id="KW-0472">Membrane</keyword>
<keyword evidence="2" id="KW-1133">Transmembrane helix</keyword>
<name>A0ABX0SFT2_9ACTN</name>
<gene>
    <name evidence="3" type="ORF">FB473_001496</name>
</gene>
<keyword evidence="1 2" id="KW-0812">Transmembrane</keyword>
<keyword evidence="4" id="KW-1185">Reference proteome</keyword>
<feature type="transmembrane region" description="Helical" evidence="2">
    <location>
        <begin position="105"/>
        <end position="123"/>
    </location>
</feature>
<evidence type="ECO:0000256" key="1">
    <source>
        <dbReference type="PIRNR" id="PIRNR018579"/>
    </source>
</evidence>
<dbReference type="InterPro" id="IPR009709">
    <property type="entry name" value="DUF1290"/>
</dbReference>
<evidence type="ECO:0000256" key="2">
    <source>
        <dbReference type="SAM" id="Phobius"/>
    </source>
</evidence>
<organism evidence="3 4">
    <name type="scientific">Brooklawnia cerclae</name>
    <dbReference type="NCBI Taxonomy" id="349934"/>
    <lineage>
        <taxon>Bacteria</taxon>
        <taxon>Bacillati</taxon>
        <taxon>Actinomycetota</taxon>
        <taxon>Actinomycetes</taxon>
        <taxon>Propionibacteriales</taxon>
        <taxon>Propionibacteriaceae</taxon>
        <taxon>Brooklawnia</taxon>
    </lineage>
</organism>
<protein>
    <submittedName>
        <fullName evidence="3">Small basic protein</fullName>
    </submittedName>
</protein>
<evidence type="ECO:0000313" key="3">
    <source>
        <dbReference type="EMBL" id="NIH56851.1"/>
    </source>
</evidence>
<dbReference type="PIRSF" id="PIRSF018579">
    <property type="entry name" value="Sbp"/>
    <property type="match status" value="1"/>
</dbReference>
<feature type="transmembrane region" description="Helical" evidence="2">
    <location>
        <begin position="81"/>
        <end position="99"/>
    </location>
</feature>
<dbReference type="Pfam" id="PF06947">
    <property type="entry name" value="DUF1290"/>
    <property type="match status" value="1"/>
</dbReference>
<sequence length="135" mass="14236">MSETSEASETTGQPTHAWLGDRRRGMLAIFGVVLGVVLALVLKPEMPLWLQPYLPIMIVAALDALLGAWRAALEGTFSDRVFAVSFVSNVAIAALIVGLGDAIGVGSQLSTAVLVVLGIRIFTNAAGIRRKVLHA</sequence>
<comment type="caution">
    <text evidence="3">The sequence shown here is derived from an EMBL/GenBank/DDBJ whole genome shotgun (WGS) entry which is preliminary data.</text>
</comment>
<comment type="similarity">
    <text evidence="1">Belongs to the sbp family.</text>
</comment>